<gene>
    <name evidence="2" type="ORF">BRENAR_LOCUS3147</name>
</gene>
<feature type="region of interest" description="Disordered" evidence="1">
    <location>
        <begin position="63"/>
        <end position="85"/>
    </location>
</feature>
<sequence length="563" mass="64234">MAQGKAQKIHSFFVDWVSVLKKVDRSTEILSVHIPLKDAFFETNVGKINYSILKYLDSLKPSDDDDDDGNDNDNESVPHLGESTTIDEKFDNSQYESVYELFHDLKVACVIKLLEVEDDSKLYHKVDRFYKIASELLLRECLRLGLSIGDAKKEQEEKEKKEGKKKQKKKKENDGDEEKSDENGNKLDHSESGFDMETSLEETLARDFELITGTYIDKAGEALSMVAAGNLPLFTSLNKVKSELDDREPIIDPALGVSLVKIIPNLDSLKSEKLAFVSPRIQQPEGTTEILQSYMHPNWLRLTASQWLKHGDDDANFSFAPTFDESRSTISNRWKGVTWLQEIGFKRLKDVKDEYRHCLEEEEEEGEEEGEEEVADEEIVEAETNDDVKEKQADDDESNEDEISDDDTGSQIDLANIFKWNVGNKIDDADKESIRNNNVQKQISKSLLELNELRKSRITFQRQQLAAQQQFFAQQAQQGVNGYSADYKIIRASKQEVEKYHKLKRLISGLLKSKDINPSKLNLKLSTKLPVLQHNYSGTLPSSFVGSNHFGRYGSSRASKRRR</sequence>
<accession>A0A448YNE5</accession>
<protein>
    <submittedName>
        <fullName evidence="2">DEKNAAC103564</fullName>
    </submittedName>
</protein>
<feature type="compositionally biased region" description="Acidic residues" evidence="1">
    <location>
        <begin position="360"/>
        <end position="385"/>
    </location>
</feature>
<dbReference type="AlphaFoldDB" id="A0A448YNE5"/>
<evidence type="ECO:0000313" key="2">
    <source>
        <dbReference type="EMBL" id="VEU22416.1"/>
    </source>
</evidence>
<evidence type="ECO:0000256" key="1">
    <source>
        <dbReference type="SAM" id="MobiDB-lite"/>
    </source>
</evidence>
<dbReference type="EMBL" id="CAACVR010000023">
    <property type="protein sequence ID" value="VEU22416.1"/>
    <property type="molecule type" value="Genomic_DNA"/>
</dbReference>
<dbReference type="InParanoid" id="A0A448YNE5"/>
<organism evidence="2 3">
    <name type="scientific">Brettanomyces naardenensis</name>
    <name type="common">Yeast</name>
    <dbReference type="NCBI Taxonomy" id="13370"/>
    <lineage>
        <taxon>Eukaryota</taxon>
        <taxon>Fungi</taxon>
        <taxon>Dikarya</taxon>
        <taxon>Ascomycota</taxon>
        <taxon>Saccharomycotina</taxon>
        <taxon>Pichiomycetes</taxon>
        <taxon>Pichiales</taxon>
        <taxon>Pichiaceae</taxon>
        <taxon>Brettanomyces</taxon>
    </lineage>
</organism>
<dbReference type="Proteomes" id="UP000290900">
    <property type="component" value="Unassembled WGS sequence"/>
</dbReference>
<dbReference type="OrthoDB" id="5354116at2759"/>
<name>A0A448YNE5_BRENA</name>
<keyword evidence="3" id="KW-1185">Reference proteome</keyword>
<evidence type="ECO:0000313" key="3">
    <source>
        <dbReference type="Proteomes" id="UP000290900"/>
    </source>
</evidence>
<feature type="region of interest" description="Disordered" evidence="1">
    <location>
        <begin position="152"/>
        <end position="195"/>
    </location>
</feature>
<feature type="compositionally biased region" description="Basic and acidic residues" evidence="1">
    <location>
        <begin position="152"/>
        <end position="162"/>
    </location>
</feature>
<feature type="compositionally biased region" description="Acidic residues" evidence="1">
    <location>
        <begin position="393"/>
        <end position="408"/>
    </location>
</feature>
<dbReference type="FunCoup" id="A0A448YNE5">
    <property type="interactions" value="336"/>
</dbReference>
<dbReference type="STRING" id="13370.A0A448YNE5"/>
<feature type="compositionally biased region" description="Basic and acidic residues" evidence="1">
    <location>
        <begin position="181"/>
        <end position="192"/>
    </location>
</feature>
<proteinExistence type="predicted"/>
<feature type="region of interest" description="Disordered" evidence="1">
    <location>
        <begin position="359"/>
        <end position="408"/>
    </location>
</feature>
<feature type="compositionally biased region" description="Acidic residues" evidence="1">
    <location>
        <begin position="63"/>
        <end position="74"/>
    </location>
</feature>
<reference evidence="2 3" key="1">
    <citation type="submission" date="2018-12" db="EMBL/GenBank/DDBJ databases">
        <authorList>
            <person name="Tiukova I."/>
            <person name="Dainat J."/>
        </authorList>
    </citation>
    <scope>NUCLEOTIDE SEQUENCE [LARGE SCALE GENOMIC DNA]</scope>
</reference>